<evidence type="ECO:0000256" key="2">
    <source>
        <dbReference type="SAM" id="SignalP"/>
    </source>
</evidence>
<evidence type="ECO:0000313" key="3">
    <source>
        <dbReference type="EMBL" id="KAK6633112.1"/>
    </source>
</evidence>
<comment type="caution">
    <text evidence="3">The sequence shown here is derived from an EMBL/GenBank/DDBJ whole genome shotgun (WGS) entry which is preliminary data.</text>
</comment>
<accession>A0AAN8P1D1</accession>
<evidence type="ECO:0000313" key="4">
    <source>
        <dbReference type="Proteomes" id="UP001372834"/>
    </source>
</evidence>
<feature type="signal peptide" evidence="2">
    <location>
        <begin position="1"/>
        <end position="27"/>
    </location>
</feature>
<evidence type="ECO:0000256" key="1">
    <source>
        <dbReference type="SAM" id="MobiDB-lite"/>
    </source>
</evidence>
<protein>
    <submittedName>
        <fullName evidence="3">Uncharacterized protein</fullName>
    </submittedName>
</protein>
<feature type="compositionally biased region" description="Basic and acidic residues" evidence="1">
    <location>
        <begin position="152"/>
        <end position="164"/>
    </location>
</feature>
<keyword evidence="2" id="KW-0732">Signal</keyword>
<sequence length="512" mass="56652">MANKVGLRLAAVVTGILLLVGITDVGSTKEEEGSLFEFAQTLLQDSVRNQNAGSGLNILGSVVQGLMHSDGGKHLGDMLTKGDGAGAVDLISNLASVWQASQLESGNSRSSAGNSIDPSIVNSMVDLLSTFSKGLNDAESDSDNVNKKTRHNLKEQKKDTKEEPSIDWETMLSYAGNVLSSMSNTNQKNDGSAGGLESFLSFLPIIMNAISGQHNHHSSHSIPHHTHPQFLPPILENLHEYWDHFLTTDFGKSLWENSGLAELVKDFSDHQGNVQTDKVFDSLENNAFRRRWIKSLSSFVAQWLKHLTNPEIQKSYFATAQIVCNSFLKSQGYPKESLLNINQPAKSISSLINTVFKRQFGLQIDSSNYVEPAVGYIQELLKSGQKTGFGFFKSSSDDIESKLSETMESQVIEPVLRVNRAYKFAMKRPECMKYVICIVNHKDSLRSGLKPSITKLSSLAGAWFLSGNDSDLFWDLFNAAVDEKFCQNINNNCAEFDLEDTKATTEYYHNEL</sequence>
<organism evidence="3 4">
    <name type="scientific">Polyplax serrata</name>
    <name type="common">Common mouse louse</name>
    <dbReference type="NCBI Taxonomy" id="468196"/>
    <lineage>
        <taxon>Eukaryota</taxon>
        <taxon>Metazoa</taxon>
        <taxon>Ecdysozoa</taxon>
        <taxon>Arthropoda</taxon>
        <taxon>Hexapoda</taxon>
        <taxon>Insecta</taxon>
        <taxon>Pterygota</taxon>
        <taxon>Neoptera</taxon>
        <taxon>Paraneoptera</taxon>
        <taxon>Psocodea</taxon>
        <taxon>Troctomorpha</taxon>
        <taxon>Phthiraptera</taxon>
        <taxon>Anoplura</taxon>
        <taxon>Polyplacidae</taxon>
        <taxon>Polyplax</taxon>
    </lineage>
</organism>
<feature type="chain" id="PRO_5042845707" evidence="2">
    <location>
        <begin position="28"/>
        <end position="512"/>
    </location>
</feature>
<gene>
    <name evidence="3" type="ORF">RUM43_012856</name>
</gene>
<proteinExistence type="predicted"/>
<reference evidence="3 4" key="1">
    <citation type="submission" date="2023-10" db="EMBL/GenBank/DDBJ databases">
        <title>Genomes of two closely related lineages of the louse Polyplax serrata with different host specificities.</title>
        <authorList>
            <person name="Martinu J."/>
            <person name="Tarabai H."/>
            <person name="Stefka J."/>
            <person name="Hypsa V."/>
        </authorList>
    </citation>
    <scope>NUCLEOTIDE SEQUENCE [LARGE SCALE GENOMIC DNA]</scope>
    <source>
        <strain evidence="3">HR10_N</strain>
    </source>
</reference>
<dbReference type="AlphaFoldDB" id="A0AAN8P1D1"/>
<dbReference type="Proteomes" id="UP001372834">
    <property type="component" value="Unassembled WGS sequence"/>
</dbReference>
<name>A0AAN8P1D1_POLSC</name>
<dbReference type="EMBL" id="JAWJWE010000006">
    <property type="protein sequence ID" value="KAK6633112.1"/>
    <property type="molecule type" value="Genomic_DNA"/>
</dbReference>
<feature type="region of interest" description="Disordered" evidence="1">
    <location>
        <begin position="136"/>
        <end position="165"/>
    </location>
</feature>